<dbReference type="SUPFAM" id="SSF53254">
    <property type="entry name" value="Phosphoglycerate mutase-like"/>
    <property type="match status" value="1"/>
</dbReference>
<dbReference type="PANTHER" id="PTHR16469">
    <property type="entry name" value="UBIQUITIN-ASSOCIATED AND SH3 DOMAIN-CONTAINING BA-RELATED"/>
    <property type="match status" value="1"/>
</dbReference>
<dbReference type="Pfam" id="PF00300">
    <property type="entry name" value="His_Phos_1"/>
    <property type="match status" value="1"/>
</dbReference>
<dbReference type="Gene3D" id="3.40.50.1240">
    <property type="entry name" value="Phosphoglycerate mutase-like"/>
    <property type="match status" value="1"/>
</dbReference>
<proteinExistence type="predicted"/>
<dbReference type="InterPro" id="IPR051710">
    <property type="entry name" value="Phosphatase_SH3-domain"/>
</dbReference>
<dbReference type="AlphaFoldDB" id="A0AAW1RB20"/>
<evidence type="ECO:0008006" key="4">
    <source>
        <dbReference type="Google" id="ProtNLM"/>
    </source>
</evidence>
<evidence type="ECO:0000256" key="1">
    <source>
        <dbReference type="SAM" id="MobiDB-lite"/>
    </source>
</evidence>
<reference evidence="2 3" key="1">
    <citation type="journal article" date="2024" name="Nat. Commun.">
        <title>Phylogenomics reveals the evolutionary origins of lichenization in chlorophyte algae.</title>
        <authorList>
            <person name="Puginier C."/>
            <person name="Libourel C."/>
            <person name="Otte J."/>
            <person name="Skaloud P."/>
            <person name="Haon M."/>
            <person name="Grisel S."/>
            <person name="Petersen M."/>
            <person name="Berrin J.G."/>
            <person name="Delaux P.M."/>
            <person name="Dal Grande F."/>
            <person name="Keller J."/>
        </authorList>
    </citation>
    <scope>NUCLEOTIDE SEQUENCE [LARGE SCALE GENOMIC DNA]</scope>
    <source>
        <strain evidence="2 3">SAG 2145</strain>
    </source>
</reference>
<accession>A0AAW1RB20</accession>
<name>A0AAW1RB20_9CHLO</name>
<dbReference type="InterPro" id="IPR013078">
    <property type="entry name" value="His_Pase_superF_clade-1"/>
</dbReference>
<feature type="region of interest" description="Disordered" evidence="1">
    <location>
        <begin position="1"/>
        <end position="28"/>
    </location>
</feature>
<evidence type="ECO:0000313" key="3">
    <source>
        <dbReference type="Proteomes" id="UP001438707"/>
    </source>
</evidence>
<comment type="caution">
    <text evidence="2">The sequence shown here is derived from an EMBL/GenBank/DDBJ whole genome shotgun (WGS) entry which is preliminary data.</text>
</comment>
<dbReference type="EMBL" id="JALJOS010000014">
    <property type="protein sequence ID" value="KAK9831037.1"/>
    <property type="molecule type" value="Genomic_DNA"/>
</dbReference>
<gene>
    <name evidence="2" type="ORF">WJX74_000851</name>
</gene>
<evidence type="ECO:0000313" key="2">
    <source>
        <dbReference type="EMBL" id="KAK9831037.1"/>
    </source>
</evidence>
<dbReference type="Proteomes" id="UP001438707">
    <property type="component" value="Unassembled WGS sequence"/>
</dbReference>
<organism evidence="2 3">
    <name type="scientific">Apatococcus lobatus</name>
    <dbReference type="NCBI Taxonomy" id="904363"/>
    <lineage>
        <taxon>Eukaryota</taxon>
        <taxon>Viridiplantae</taxon>
        <taxon>Chlorophyta</taxon>
        <taxon>core chlorophytes</taxon>
        <taxon>Trebouxiophyceae</taxon>
        <taxon>Chlorellales</taxon>
        <taxon>Chlorellaceae</taxon>
        <taxon>Apatococcus</taxon>
    </lineage>
</organism>
<sequence length="246" mass="27547">MESSPSVSEDSQTVRRDPQVAAERPQQVLITMRHGQRLDDIEPDWRVTTDRPWDPPLSPEGLRQARAAAEVLQKYEVDQLVSSPFVRCLQTTKELERDLHGCPAAEIAFPFCEVLGRQFLTGKADLPSGHPSEWEWPGLDEIGWPVSSVHGLAEWPDCPESIEEAHRRYAAALHAVANGYEGKNVLIVTHGEAIGRSINWLQPHAIVYQAAHCGFTIACRQKGEDGQWGEWQLGDPEDMQGVLWTI</sequence>
<keyword evidence="3" id="KW-1185">Reference proteome</keyword>
<dbReference type="CDD" id="cd07067">
    <property type="entry name" value="HP_PGM_like"/>
    <property type="match status" value="1"/>
</dbReference>
<feature type="compositionally biased region" description="Polar residues" evidence="1">
    <location>
        <begin position="1"/>
        <end position="11"/>
    </location>
</feature>
<dbReference type="SMART" id="SM00855">
    <property type="entry name" value="PGAM"/>
    <property type="match status" value="1"/>
</dbReference>
<protein>
    <recommendedName>
        <fullName evidence="4">Phosphoglycerate mutase</fullName>
    </recommendedName>
</protein>
<dbReference type="InterPro" id="IPR029033">
    <property type="entry name" value="His_PPase_superfam"/>
</dbReference>
<dbReference type="PANTHER" id="PTHR16469:SF27">
    <property type="entry name" value="UBIQUITIN-ASSOCIATED AND SH3 DOMAIN-CONTAINING BA-RELATED"/>
    <property type="match status" value="1"/>
</dbReference>